<dbReference type="GeneID" id="93171389"/>
<keyword evidence="2" id="KW-0238">DNA-binding</keyword>
<evidence type="ECO:0000313" key="3">
    <source>
        <dbReference type="Proteomes" id="UP000494162"/>
    </source>
</evidence>
<dbReference type="EMBL" id="CABVPP010000037">
    <property type="protein sequence ID" value="VWB90359.1"/>
    <property type="molecule type" value="Genomic_DNA"/>
</dbReference>
<evidence type="ECO:0000313" key="2">
    <source>
        <dbReference type="EMBL" id="VWB90359.1"/>
    </source>
</evidence>
<accession>A0A6P2NDU2</accession>
<protein>
    <submittedName>
        <fullName evidence="2">Putative DNA-binding protein</fullName>
    </submittedName>
</protein>
<feature type="domain" description="Helix-turn-helix" evidence="1">
    <location>
        <begin position="15"/>
        <end position="69"/>
    </location>
</feature>
<sequence>MGNIHQVITFGGRTFLTTEELATALSLSAQSIRKRYAQTGSYFELRPVKLPNRRLLWPADALAQLINRQA</sequence>
<gene>
    <name evidence="2" type="ORF">BPS26883_04351</name>
</gene>
<dbReference type="Proteomes" id="UP000494162">
    <property type="component" value="Unassembled WGS sequence"/>
</dbReference>
<dbReference type="GO" id="GO:0003677">
    <property type="term" value="F:DNA binding"/>
    <property type="evidence" value="ECO:0007669"/>
    <property type="project" value="UniProtKB-KW"/>
</dbReference>
<dbReference type="AlphaFoldDB" id="A0A6P2NDU2"/>
<proteinExistence type="predicted"/>
<organism evidence="2 3">
    <name type="scientific">Burkholderia pseudomultivorans</name>
    <dbReference type="NCBI Taxonomy" id="1207504"/>
    <lineage>
        <taxon>Bacteria</taxon>
        <taxon>Pseudomonadati</taxon>
        <taxon>Pseudomonadota</taxon>
        <taxon>Betaproteobacteria</taxon>
        <taxon>Burkholderiales</taxon>
        <taxon>Burkholderiaceae</taxon>
        <taxon>Burkholderia</taxon>
        <taxon>Burkholderia cepacia complex</taxon>
    </lineage>
</organism>
<evidence type="ECO:0000259" key="1">
    <source>
        <dbReference type="Pfam" id="PF12728"/>
    </source>
</evidence>
<dbReference type="InterPro" id="IPR041657">
    <property type="entry name" value="HTH_17"/>
</dbReference>
<dbReference type="RefSeq" id="WP_006482147.1">
    <property type="nucleotide sequence ID" value="NZ_CABVPP010000037.1"/>
</dbReference>
<name>A0A6P2NDU2_9BURK</name>
<reference evidence="2 3" key="1">
    <citation type="submission" date="2019-09" db="EMBL/GenBank/DDBJ databases">
        <authorList>
            <person name="Depoorter E."/>
        </authorList>
    </citation>
    <scope>NUCLEOTIDE SEQUENCE [LARGE SCALE GENOMIC DNA]</scope>
    <source>
        <strain evidence="2">LMG 26883</strain>
    </source>
</reference>
<dbReference type="Pfam" id="PF12728">
    <property type="entry name" value="HTH_17"/>
    <property type="match status" value="1"/>
</dbReference>